<accession>A0A1J4MAC3</accession>
<evidence type="ECO:0000256" key="3">
    <source>
        <dbReference type="ARBA" id="ARBA00022993"/>
    </source>
</evidence>
<dbReference type="InterPro" id="IPR043129">
    <property type="entry name" value="ATPase_NBD"/>
</dbReference>
<dbReference type="GO" id="GO:0005634">
    <property type="term" value="C:nucleus"/>
    <property type="evidence" value="ECO:0007669"/>
    <property type="project" value="TreeGrafter"/>
</dbReference>
<dbReference type="GeneID" id="39980041"/>
<evidence type="ECO:0000256" key="2">
    <source>
        <dbReference type="ARBA" id="ARBA00022840"/>
    </source>
</evidence>
<reference evidence="4 5" key="1">
    <citation type="submission" date="2016-10" db="EMBL/GenBank/DDBJ databases">
        <title>Reductive evolution of mitochondrial metabolism and differential evolution of invasion-related proteins in Cryptosporidium.</title>
        <authorList>
            <person name="Liu S."/>
            <person name="Roellig D.M."/>
            <person name="Guo Y."/>
            <person name="Li N."/>
            <person name="Frace M.A."/>
            <person name="Tang K."/>
            <person name="Zhang L."/>
            <person name="Feng Y."/>
            <person name="Xiao L."/>
        </authorList>
    </citation>
    <scope>NUCLEOTIDE SEQUENCE [LARGE SCALE GENOMIC DNA]</scope>
    <source>
        <strain evidence="4">39726</strain>
    </source>
</reference>
<evidence type="ECO:0000313" key="4">
    <source>
        <dbReference type="EMBL" id="OII70951.1"/>
    </source>
</evidence>
<dbReference type="Proteomes" id="UP000186176">
    <property type="component" value="Unassembled WGS sequence"/>
</dbReference>
<keyword evidence="5" id="KW-1185">Reference proteome</keyword>
<dbReference type="EMBL" id="LRBP01000032">
    <property type="protein sequence ID" value="OII70951.1"/>
    <property type="molecule type" value="Genomic_DNA"/>
</dbReference>
<dbReference type="PANTHER" id="PTHR12280">
    <property type="entry name" value="PANTOTHENATE KINASE"/>
    <property type="match status" value="1"/>
</dbReference>
<proteinExistence type="predicted"/>
<dbReference type="Pfam" id="PF03630">
    <property type="entry name" value="Fumble"/>
    <property type="match status" value="1"/>
</dbReference>
<keyword evidence="3" id="KW-0173">Coenzyme A biosynthesis</keyword>
<evidence type="ECO:0000313" key="5">
    <source>
        <dbReference type="Proteomes" id="UP000186176"/>
    </source>
</evidence>
<evidence type="ECO:0008006" key="6">
    <source>
        <dbReference type="Google" id="ProtNLM"/>
    </source>
</evidence>
<dbReference type="SUPFAM" id="SSF53067">
    <property type="entry name" value="Actin-like ATPase domain"/>
    <property type="match status" value="1"/>
</dbReference>
<comment type="caution">
    <text evidence="4">The sequence shown here is derived from an EMBL/GenBank/DDBJ whole genome shotgun (WGS) entry which is preliminary data.</text>
</comment>
<dbReference type="GO" id="GO:0005829">
    <property type="term" value="C:cytosol"/>
    <property type="evidence" value="ECO:0007669"/>
    <property type="project" value="TreeGrafter"/>
</dbReference>
<dbReference type="GO" id="GO:0005524">
    <property type="term" value="F:ATP binding"/>
    <property type="evidence" value="ECO:0007669"/>
    <property type="project" value="UniProtKB-KW"/>
</dbReference>
<dbReference type="GO" id="GO:0004594">
    <property type="term" value="F:pantothenate kinase activity"/>
    <property type="evidence" value="ECO:0007669"/>
    <property type="project" value="TreeGrafter"/>
</dbReference>
<dbReference type="VEuPathDB" id="CryptoDB:cubi_03249"/>
<protein>
    <recommendedName>
        <fullName evidence="6">Pantothenate kinase</fullName>
    </recommendedName>
</protein>
<evidence type="ECO:0000256" key="1">
    <source>
        <dbReference type="ARBA" id="ARBA00022741"/>
    </source>
</evidence>
<dbReference type="RefSeq" id="XP_028873048.1">
    <property type="nucleotide sequence ID" value="XM_029020262.1"/>
</dbReference>
<dbReference type="GO" id="GO:0015937">
    <property type="term" value="P:coenzyme A biosynthetic process"/>
    <property type="evidence" value="ECO:0007669"/>
    <property type="project" value="UniProtKB-KW"/>
</dbReference>
<dbReference type="OrthoDB" id="498611at2759"/>
<name>A0A1J4MAC3_9CRYT</name>
<gene>
    <name evidence="4" type="ORF">cubi_03249</name>
</gene>
<keyword evidence="1" id="KW-0547">Nucleotide-binding</keyword>
<dbReference type="InterPro" id="IPR004567">
    <property type="entry name" value="Type_II_PanK"/>
</dbReference>
<organism evidence="4 5">
    <name type="scientific">Cryptosporidium ubiquitum</name>
    <dbReference type="NCBI Taxonomy" id="857276"/>
    <lineage>
        <taxon>Eukaryota</taxon>
        <taxon>Sar</taxon>
        <taxon>Alveolata</taxon>
        <taxon>Apicomplexa</taxon>
        <taxon>Conoidasida</taxon>
        <taxon>Coccidia</taxon>
        <taxon>Eucoccidiorida</taxon>
        <taxon>Eimeriorina</taxon>
        <taxon>Cryptosporidiidae</taxon>
        <taxon>Cryptosporidium</taxon>
    </lineage>
</organism>
<dbReference type="PANTHER" id="PTHR12280:SF20">
    <property type="entry name" value="4'-PHOSPHOPANTETHEINE PHOSPHATASE"/>
    <property type="match status" value="1"/>
</dbReference>
<dbReference type="Gene3D" id="3.30.420.40">
    <property type="match status" value="1"/>
</dbReference>
<dbReference type="AlphaFoldDB" id="A0A1J4MAC3"/>
<keyword evidence="2" id="KW-0067">ATP-binding</keyword>
<sequence>MGNSLGIEIFRSQVDICMAIDDLTFKKVKVLLLEKIIKRKEMKEKFIILGGSSEDIYLEDSSHQKFLLVFIRISLQEFKKLLLESVEELHYRIGISLMVTNKDEQDSFYILKDTLGKDFEKFEILSYEKASSFNPIKLLKSNFKFEDFLERYTFKNTFMKTLGIFNCLDEQEPIQLHGFSNTIDLTHFIHINIGKSYTEFLHFIEDSYSKKVGSIEIGEYSLWGLAKILGLKVESMEDIDRAISIGNIQNCDLIVKDIYGQSYPEINLEGDSVASSLGKLQFLNYDQKNLAPEDLIKSIVILLTNQLVQKGILHSQILQENNIIISGFVTSSPKIMAAIHNTFQALSENFNVFFIKSIINIACISPKFETNY</sequence>